<reference evidence="1" key="1">
    <citation type="submission" date="2021-07" db="EMBL/GenBank/DDBJ databases">
        <authorList>
            <person name="Fernandez M."/>
            <person name="Pereira P."/>
            <person name="Torres Tejerizo G.A."/>
            <person name="Gonzalez P."/>
            <person name="Agostini E."/>
        </authorList>
    </citation>
    <scope>NUCLEOTIDE SEQUENCE</scope>
    <source>
        <strain evidence="1">SFC 500-1A</strain>
    </source>
</reference>
<dbReference type="AlphaFoldDB" id="A0A8X8GII6"/>
<evidence type="ECO:0000313" key="2">
    <source>
        <dbReference type="Proteomes" id="UP000887320"/>
    </source>
</evidence>
<dbReference type="EMBL" id="JAHWXT010000001">
    <property type="protein sequence ID" value="MCF0263368.1"/>
    <property type="molecule type" value="Genomic_DNA"/>
</dbReference>
<evidence type="ECO:0000313" key="1">
    <source>
        <dbReference type="EMBL" id="MCF0263368.1"/>
    </source>
</evidence>
<sequence length="330" mass="38670">MFENSTKNQHFISVAEQRLNASNAGATGRDKAKIFSFEIVDRGNYIIKLSAQSEVKALNNLSFLDLYTFDLINIKDRVNLENLFQRIEQHASISTNEVLDNCSFDLEHFMNIFKLKLLNIFRNPYCIDFTLKCFDALIDMEPVDPDLNKYFLKIAAYNYPKEIMQCFSISENEYKKWLKIIFLLTAPIKKDWYLLDEMAKNFFLAHDSYHQINLFTYTHQSCLLSDRSFINLTSLSNFKNNLALCFNLRKDAFMFIQFIKEDVDALIREVYKDAGEKVAARFRQVGVKKLQENVKINKEADNLDILKIYNRHVIYQCHQNVFSASNNVLI</sequence>
<gene>
    <name evidence="1" type="ORF">KW868_02615</name>
</gene>
<proteinExistence type="predicted"/>
<protein>
    <submittedName>
        <fullName evidence="1">Uncharacterized protein</fullName>
    </submittedName>
</protein>
<dbReference type="Proteomes" id="UP000887320">
    <property type="component" value="Unassembled WGS sequence"/>
</dbReference>
<comment type="caution">
    <text evidence="1">The sequence shown here is derived from an EMBL/GenBank/DDBJ whole genome shotgun (WGS) entry which is preliminary data.</text>
</comment>
<accession>A0A8X8GII6</accession>
<name>A0A8X8GII6_ACIGI</name>
<organism evidence="1 2">
    <name type="scientific">Acinetobacter guillouiae</name>
    <name type="common">Acinetobacter genomosp. 11</name>
    <dbReference type="NCBI Taxonomy" id="106649"/>
    <lineage>
        <taxon>Bacteria</taxon>
        <taxon>Pseudomonadati</taxon>
        <taxon>Pseudomonadota</taxon>
        <taxon>Gammaproteobacteria</taxon>
        <taxon>Moraxellales</taxon>
        <taxon>Moraxellaceae</taxon>
        <taxon>Acinetobacter</taxon>
    </lineage>
</organism>
<dbReference type="RefSeq" id="WP_234622619.1">
    <property type="nucleotide sequence ID" value="NZ_JAHWXT010000001.1"/>
</dbReference>